<dbReference type="Pfam" id="PF02485">
    <property type="entry name" value="Branch"/>
    <property type="match status" value="1"/>
</dbReference>
<dbReference type="PANTHER" id="PTHR19297:SF185">
    <property type="entry name" value="BETA-1,3-GALACTOSYL-O-GLYCOSYL-GLYCOPROTEIN BETA-1,6-N-ACETYLGLUCOSAMINYLTRANSFERASE 3"/>
    <property type="match status" value="1"/>
</dbReference>
<evidence type="ECO:0000256" key="2">
    <source>
        <dbReference type="ARBA" id="ARBA00004922"/>
    </source>
</evidence>
<keyword evidence="9" id="KW-0325">Glycoprotein</keyword>
<dbReference type="InterPro" id="IPR027417">
    <property type="entry name" value="P-loop_NTPase"/>
</dbReference>
<evidence type="ECO:0000256" key="4">
    <source>
        <dbReference type="ARBA" id="ARBA00022679"/>
    </source>
</evidence>
<dbReference type="Pfam" id="PF00270">
    <property type="entry name" value="DEAD"/>
    <property type="match status" value="1"/>
</dbReference>
<dbReference type="GO" id="GO:0003676">
    <property type="term" value="F:nucleic acid binding"/>
    <property type="evidence" value="ECO:0007669"/>
    <property type="project" value="InterPro"/>
</dbReference>
<comment type="subcellular location">
    <subcellularLocation>
        <location evidence="1">Membrane</location>
        <topology evidence="1">Single-pass type II membrane protein</topology>
    </subcellularLocation>
</comment>
<dbReference type="Gene3D" id="3.40.50.300">
    <property type="entry name" value="P-loop containing nucleotide triphosphate hydrolases"/>
    <property type="match status" value="1"/>
</dbReference>
<dbReference type="SMART" id="SM00487">
    <property type="entry name" value="DEXDc"/>
    <property type="match status" value="1"/>
</dbReference>
<dbReference type="PROSITE" id="PS00039">
    <property type="entry name" value="DEAD_ATP_HELICASE"/>
    <property type="match status" value="1"/>
</dbReference>
<comment type="pathway">
    <text evidence="2">Protein modification; protein glycosylation.</text>
</comment>
<evidence type="ECO:0000313" key="11">
    <source>
        <dbReference type="EnsemblMetazoa" id="PPA38264.1"/>
    </source>
</evidence>
<gene>
    <name evidence="11" type="primary">WBGene00276633</name>
</gene>
<dbReference type="InterPro" id="IPR003406">
    <property type="entry name" value="Glyco_trans_14"/>
</dbReference>
<reference evidence="12" key="1">
    <citation type="journal article" date="2008" name="Nat. Genet.">
        <title>The Pristionchus pacificus genome provides a unique perspective on nematode lifestyle and parasitism.</title>
        <authorList>
            <person name="Dieterich C."/>
            <person name="Clifton S.W."/>
            <person name="Schuster L.N."/>
            <person name="Chinwalla A."/>
            <person name="Delehaunty K."/>
            <person name="Dinkelacker I."/>
            <person name="Fulton L."/>
            <person name="Fulton R."/>
            <person name="Godfrey J."/>
            <person name="Minx P."/>
            <person name="Mitreva M."/>
            <person name="Roeseler W."/>
            <person name="Tian H."/>
            <person name="Witte H."/>
            <person name="Yang S.P."/>
            <person name="Wilson R.K."/>
            <person name="Sommer R.J."/>
        </authorList>
    </citation>
    <scope>NUCLEOTIDE SEQUENCE [LARGE SCALE GENOMIC DNA]</scope>
    <source>
        <strain evidence="12">PS312</strain>
    </source>
</reference>
<keyword evidence="5" id="KW-0812">Transmembrane</keyword>
<dbReference type="AlphaFoldDB" id="A0A2A6CEY9"/>
<keyword evidence="3" id="KW-0328">Glycosyltransferase</keyword>
<dbReference type="SUPFAM" id="SSF52540">
    <property type="entry name" value="P-loop containing nucleoside triphosphate hydrolases"/>
    <property type="match status" value="1"/>
</dbReference>
<keyword evidence="4" id="KW-0808">Transferase</keyword>
<sequence>MTSSRSFLARPPLRKPAKPSSLLPLSKVPSSVFLPLFSPFHPSHSLLGMDQWRNVTFGTDGPPAFIRHGKSSDGVFCISNKSPCKPRVLLLVPTRELAIQIHQVIVKFTSGTYCKSGVLYEGTPFEHLKSVEMLKGVSILVGTTGRVMQFVEEGLVSLEQIKFLVLDEADKMLDPNFRFGQDLQRIMCKGRIPSRDKRQTILFSATFPALVKERLKRGKLLKDDHLMIVIGKIGAANKCIVQDFVRVGRFDKSTKLLELVLADRRKFSAIFPRNFLPVVITFSVVVMVLVFTHFHDEGFYSNGRRRLYKDWTKCMNEQLTDYSVEKWNTFPQAVDLCMNTLAVISPSKFRNTDETKYAYLTNSESEIVLVTIGVGLDTNSEDKFRKEQPKTKFFGADPISERNEELYTKIGDFFPFAVGKETKKTMASVLLGEGAEFGIYDMFYRNGDFEKENIVICQVNMETHFSKPEDKIPFLHFIEKIVNDGKYIIVRTLTINHNRLFFVNIESKYCLDKFKINIVILFLLSDFVFIYCVLSYLKITNQSQEAFAPITRVSSWHRETDNSSIIGKINIPDAVTFDKSEPSQEEKDFPLAYVVLAHNRFIQLLRMLSSFYEKQNVFCMSLPSNTDKEFARGVHSLADCFDNIHVMPVGKVTWGSFEILRSTHEGMKYLVENKQWRYLQFLSGVDVPLRTNLEMVRILKQWNGISHTHLEPFQKNRFVHTDSFRNGLKHLSLTLYKSWQSAIIAREAAKTMVYHPKAKELLSLLTVTLVADEAFWGTFLGNPDVIPIYGAFNGEEFIKLVNKYSILQPPENCSQVPCHTRGFVARHRVWDRNVCKGDWINSSCVFGIRDLAYLLASPAFLAHKFYIEYEPAAFICMLKKVNERREHPDAQFDATQYNYLPQIEFSRSNLTNFTRLDLFSST</sequence>
<reference evidence="11" key="2">
    <citation type="submission" date="2022-06" db="UniProtKB">
        <authorList>
            <consortium name="EnsemblMetazoa"/>
        </authorList>
    </citation>
    <scope>IDENTIFICATION</scope>
    <source>
        <strain evidence="11">PS312</strain>
    </source>
</reference>
<evidence type="ECO:0000256" key="3">
    <source>
        <dbReference type="ARBA" id="ARBA00022676"/>
    </source>
</evidence>
<evidence type="ECO:0000256" key="6">
    <source>
        <dbReference type="ARBA" id="ARBA00022968"/>
    </source>
</evidence>
<evidence type="ECO:0000256" key="10">
    <source>
        <dbReference type="ARBA" id="ARBA00038150"/>
    </source>
</evidence>
<evidence type="ECO:0000256" key="5">
    <source>
        <dbReference type="ARBA" id="ARBA00022692"/>
    </source>
</evidence>
<dbReference type="GO" id="GO:0016020">
    <property type="term" value="C:membrane"/>
    <property type="evidence" value="ECO:0007669"/>
    <property type="project" value="UniProtKB-SubCell"/>
</dbReference>
<keyword evidence="7" id="KW-1133">Transmembrane helix</keyword>
<evidence type="ECO:0000256" key="8">
    <source>
        <dbReference type="ARBA" id="ARBA00023136"/>
    </source>
</evidence>
<keyword evidence="6" id="KW-0735">Signal-anchor</keyword>
<evidence type="ECO:0000256" key="9">
    <source>
        <dbReference type="ARBA" id="ARBA00023180"/>
    </source>
</evidence>
<dbReference type="InterPro" id="IPR000629">
    <property type="entry name" value="RNA-helicase_DEAD-box_CS"/>
</dbReference>
<dbReference type="InterPro" id="IPR014001">
    <property type="entry name" value="Helicase_ATP-bd"/>
</dbReference>
<dbReference type="InterPro" id="IPR011545">
    <property type="entry name" value="DEAD/DEAH_box_helicase_dom"/>
</dbReference>
<protein>
    <submittedName>
        <fullName evidence="11">Helicase</fullName>
    </submittedName>
</protein>
<dbReference type="PROSITE" id="PS51192">
    <property type="entry name" value="HELICASE_ATP_BIND_1"/>
    <property type="match status" value="1"/>
</dbReference>
<evidence type="ECO:0000256" key="1">
    <source>
        <dbReference type="ARBA" id="ARBA00004606"/>
    </source>
</evidence>
<dbReference type="EnsemblMetazoa" id="PPA38264.1">
    <property type="protein sequence ID" value="PPA38264.1"/>
    <property type="gene ID" value="WBGene00276633"/>
</dbReference>
<evidence type="ECO:0000256" key="7">
    <source>
        <dbReference type="ARBA" id="ARBA00022989"/>
    </source>
</evidence>
<dbReference type="GO" id="GO:0008375">
    <property type="term" value="F:acetylglucosaminyltransferase activity"/>
    <property type="evidence" value="ECO:0000318"/>
    <property type="project" value="GO_Central"/>
</dbReference>
<dbReference type="PANTHER" id="PTHR19297">
    <property type="entry name" value="GLYCOSYLTRANSFERASE 14 FAMILY MEMBER"/>
    <property type="match status" value="1"/>
</dbReference>
<keyword evidence="8" id="KW-0472">Membrane</keyword>
<dbReference type="Proteomes" id="UP000005239">
    <property type="component" value="Unassembled WGS sequence"/>
</dbReference>
<evidence type="ECO:0000313" key="12">
    <source>
        <dbReference type="Proteomes" id="UP000005239"/>
    </source>
</evidence>
<proteinExistence type="inferred from homology"/>
<dbReference type="GO" id="GO:0005524">
    <property type="term" value="F:ATP binding"/>
    <property type="evidence" value="ECO:0007669"/>
    <property type="project" value="InterPro"/>
</dbReference>
<comment type="similarity">
    <text evidence="10">Belongs to the glycosyltransferase 14 family.</text>
</comment>
<organism evidence="11 12">
    <name type="scientific">Pristionchus pacificus</name>
    <name type="common">Parasitic nematode worm</name>
    <dbReference type="NCBI Taxonomy" id="54126"/>
    <lineage>
        <taxon>Eukaryota</taxon>
        <taxon>Metazoa</taxon>
        <taxon>Ecdysozoa</taxon>
        <taxon>Nematoda</taxon>
        <taxon>Chromadorea</taxon>
        <taxon>Rhabditida</taxon>
        <taxon>Rhabditina</taxon>
        <taxon>Diplogasteromorpha</taxon>
        <taxon>Diplogasteroidea</taxon>
        <taxon>Neodiplogasteridae</taxon>
        <taxon>Pristionchus</taxon>
    </lineage>
</organism>
<accession>A0A8R1UT26</accession>
<name>A0A2A6CEY9_PRIPA</name>
<accession>A0A2A6CEY9</accession>
<keyword evidence="12" id="KW-1185">Reference proteome</keyword>